<reference evidence="4 5" key="1">
    <citation type="submission" date="2014-02" db="EMBL/GenBank/DDBJ databases">
        <title>Vibrio fortis Dalian14 Genome Sequencing.</title>
        <authorList>
            <person name="Wang Y."/>
            <person name="Song L."/>
            <person name="Liu G."/>
            <person name="Ding J."/>
        </authorList>
    </citation>
    <scope>NUCLEOTIDE SEQUENCE [LARGE SCALE GENOMIC DNA]</scope>
    <source>
        <strain evidence="4 5">Dalian14</strain>
    </source>
</reference>
<feature type="transmembrane region" description="Helical" evidence="1">
    <location>
        <begin position="36"/>
        <end position="54"/>
    </location>
</feature>
<dbReference type="Proteomes" id="UP000027219">
    <property type="component" value="Unassembled WGS sequence"/>
</dbReference>
<sequence length="143" mass="15897">MSHKERILHMVLFELVALVLMAGLATYITGNGAGEMAGLALAMSLIAMAWNYIYNYGYDKIFGADRTKRTKKTRVLHGLGFELGLMTVTLPVLMWVLKLDFLTVLIMDIGLVVFFVVYAIGFNWAYDSARDLLVSKGKVKALA</sequence>
<organism evidence="4 5">
    <name type="scientific">Vibrio fortis</name>
    <dbReference type="NCBI Taxonomy" id="212667"/>
    <lineage>
        <taxon>Bacteria</taxon>
        <taxon>Pseudomonadati</taxon>
        <taxon>Pseudomonadota</taxon>
        <taxon>Gammaproteobacteria</taxon>
        <taxon>Vibrionales</taxon>
        <taxon>Vibrionaceae</taxon>
        <taxon>Vibrio</taxon>
    </lineage>
</organism>
<protein>
    <submittedName>
        <fullName evidence="4">Membrane protein</fullName>
    </submittedName>
    <submittedName>
        <fullName evidence="3">PACE efflux transporter</fullName>
    </submittedName>
</protein>
<accession>A0A066UY73</accession>
<dbReference type="Proteomes" id="UP000326687">
    <property type="component" value="Unassembled WGS sequence"/>
</dbReference>
<evidence type="ECO:0000313" key="5">
    <source>
        <dbReference type="Proteomes" id="UP000027219"/>
    </source>
</evidence>
<dbReference type="EMBL" id="VXDD01000003">
    <property type="protein sequence ID" value="KAB0301205.1"/>
    <property type="molecule type" value="Genomic_DNA"/>
</dbReference>
<dbReference type="Pfam" id="PF05232">
    <property type="entry name" value="BTP"/>
    <property type="match status" value="2"/>
</dbReference>
<keyword evidence="1" id="KW-0812">Transmembrane</keyword>
<dbReference type="AlphaFoldDB" id="A0A066UY73"/>
<dbReference type="OrthoDB" id="1631120at2"/>
<evidence type="ECO:0000256" key="1">
    <source>
        <dbReference type="SAM" id="Phobius"/>
    </source>
</evidence>
<feature type="transmembrane region" description="Helical" evidence="1">
    <location>
        <begin position="7"/>
        <end position="30"/>
    </location>
</feature>
<feature type="transmembrane region" description="Helical" evidence="1">
    <location>
        <begin position="75"/>
        <end position="96"/>
    </location>
</feature>
<feature type="domain" description="Chlorhexidine efflux transporter" evidence="2">
    <location>
        <begin position="69"/>
        <end position="130"/>
    </location>
</feature>
<name>A0A066UY73_9VIBR</name>
<dbReference type="NCBIfam" id="NF033664">
    <property type="entry name" value="PACE_transport"/>
    <property type="match status" value="1"/>
</dbReference>
<gene>
    <name evidence="3" type="ORF">F2Z80_19195</name>
    <name evidence="4" type="ORF">VFDL14_18180</name>
</gene>
<keyword evidence="1" id="KW-1133">Transmembrane helix</keyword>
<dbReference type="InterPro" id="IPR058208">
    <property type="entry name" value="PACE"/>
</dbReference>
<comment type="caution">
    <text evidence="4">The sequence shown here is derived from an EMBL/GenBank/DDBJ whole genome shotgun (WGS) entry which is preliminary data.</text>
</comment>
<evidence type="ECO:0000313" key="6">
    <source>
        <dbReference type="Proteomes" id="UP000326687"/>
    </source>
</evidence>
<dbReference type="RefSeq" id="WP_032550590.1">
    <property type="nucleotide sequence ID" value="NZ_BTGL01000002.1"/>
</dbReference>
<evidence type="ECO:0000313" key="3">
    <source>
        <dbReference type="EMBL" id="KAB0301205.1"/>
    </source>
</evidence>
<keyword evidence="1" id="KW-0472">Membrane</keyword>
<evidence type="ECO:0000313" key="4">
    <source>
        <dbReference type="EMBL" id="KDN29173.1"/>
    </source>
</evidence>
<keyword evidence="5" id="KW-1185">Reference proteome</keyword>
<feature type="transmembrane region" description="Helical" evidence="1">
    <location>
        <begin position="102"/>
        <end position="126"/>
    </location>
</feature>
<dbReference type="EMBL" id="JFFR01000012">
    <property type="protein sequence ID" value="KDN29173.1"/>
    <property type="molecule type" value="Genomic_DNA"/>
</dbReference>
<proteinExistence type="predicted"/>
<dbReference type="STRING" id="212667.VFDL14_18180"/>
<dbReference type="InterPro" id="IPR007896">
    <property type="entry name" value="BTP_bacteria"/>
</dbReference>
<reference evidence="3 6" key="2">
    <citation type="submission" date="2019-09" db="EMBL/GenBank/DDBJ databases">
        <title>Vibrio Fortis S7-72.</title>
        <authorList>
            <person name="Das S.K."/>
        </authorList>
    </citation>
    <scope>NUCLEOTIDE SEQUENCE [LARGE SCALE GENOMIC DNA]</scope>
    <source>
        <strain evidence="3 6">S7-72</strain>
    </source>
</reference>
<feature type="domain" description="Chlorhexidine efflux transporter" evidence="2">
    <location>
        <begin position="2"/>
        <end position="63"/>
    </location>
</feature>
<evidence type="ECO:0000259" key="2">
    <source>
        <dbReference type="Pfam" id="PF05232"/>
    </source>
</evidence>